<accession>A0AA35MDS8</accession>
<gene>
    <name evidence="1" type="ORF">CCHLO57077_00012425</name>
</gene>
<evidence type="ECO:0000313" key="2">
    <source>
        <dbReference type="Proteomes" id="UP001160390"/>
    </source>
</evidence>
<reference evidence="1" key="1">
    <citation type="submission" date="2023-01" db="EMBL/GenBank/DDBJ databases">
        <authorList>
            <person name="Piombo E."/>
        </authorList>
    </citation>
    <scope>NUCLEOTIDE SEQUENCE</scope>
</reference>
<name>A0AA35MDS8_9HYPO</name>
<sequence>MEPLGVTKGRRRRLVADADRKRVARACVTPHFATPVASKKKNATDINLVGGALAYDGHVFSPEKTGVLGNLTKPRPRSLLKQA</sequence>
<evidence type="ECO:0000313" key="1">
    <source>
        <dbReference type="EMBL" id="CAI6094326.1"/>
    </source>
</evidence>
<comment type="caution">
    <text evidence="1">The sequence shown here is derived from an EMBL/GenBank/DDBJ whole genome shotgun (WGS) entry which is preliminary data.</text>
</comment>
<organism evidence="1 2">
    <name type="scientific">Clonostachys chloroleuca</name>
    <dbReference type="NCBI Taxonomy" id="1926264"/>
    <lineage>
        <taxon>Eukaryota</taxon>
        <taxon>Fungi</taxon>
        <taxon>Dikarya</taxon>
        <taxon>Ascomycota</taxon>
        <taxon>Pezizomycotina</taxon>
        <taxon>Sordariomycetes</taxon>
        <taxon>Hypocreomycetidae</taxon>
        <taxon>Hypocreales</taxon>
        <taxon>Bionectriaceae</taxon>
        <taxon>Clonostachys</taxon>
    </lineage>
</organism>
<keyword evidence="2" id="KW-1185">Reference proteome</keyword>
<dbReference type="Proteomes" id="UP001160390">
    <property type="component" value="Unassembled WGS sequence"/>
</dbReference>
<protein>
    <submittedName>
        <fullName evidence="1">Uncharacterized protein</fullName>
    </submittedName>
</protein>
<dbReference type="AlphaFoldDB" id="A0AA35MDS8"/>
<proteinExistence type="predicted"/>
<dbReference type="EMBL" id="CABFNP030001250">
    <property type="protein sequence ID" value="CAI6094326.1"/>
    <property type="molecule type" value="Genomic_DNA"/>
</dbReference>